<evidence type="ECO:0000313" key="12">
    <source>
        <dbReference type="Proteomes" id="UP001321492"/>
    </source>
</evidence>
<proteinExistence type="predicted"/>
<evidence type="ECO:0000313" key="11">
    <source>
        <dbReference type="EMBL" id="MDJ1158671.1"/>
    </source>
</evidence>
<organism evidence="11 12">
    <name type="scientific">Chelatococcus albus</name>
    <dbReference type="NCBI Taxonomy" id="3047466"/>
    <lineage>
        <taxon>Bacteria</taxon>
        <taxon>Pseudomonadati</taxon>
        <taxon>Pseudomonadota</taxon>
        <taxon>Alphaproteobacteria</taxon>
        <taxon>Hyphomicrobiales</taxon>
        <taxon>Chelatococcaceae</taxon>
        <taxon>Chelatococcus</taxon>
    </lineage>
</organism>
<dbReference type="RefSeq" id="WP_283740673.1">
    <property type="nucleotide sequence ID" value="NZ_JASJEV010000006.1"/>
</dbReference>
<keyword evidence="3 8" id="KW-0812">Transmembrane</keyword>
<evidence type="ECO:0000256" key="8">
    <source>
        <dbReference type="SAM" id="Phobius"/>
    </source>
</evidence>
<dbReference type="InterPro" id="IPR025199">
    <property type="entry name" value="FtsK_4TM"/>
</dbReference>
<feature type="transmembrane region" description="Helical" evidence="8">
    <location>
        <begin position="218"/>
        <end position="238"/>
    </location>
</feature>
<dbReference type="Proteomes" id="UP001321492">
    <property type="component" value="Unassembled WGS sequence"/>
</dbReference>
<feature type="domain" description="DNA translocase FtsK 4TM region" evidence="9">
    <location>
        <begin position="24"/>
        <end position="178"/>
    </location>
</feature>
<keyword evidence="12" id="KW-1185">Reference proteome</keyword>
<keyword evidence="2" id="KW-1003">Cell membrane</keyword>
<sequence length="439" mass="45310">MRTTRRTSSPADDLSDALRRFLARRAAEFVGLGLIALAAAAAVALASWSVDDPSFTHAKDGPVVNWLGMSGAVVADIGMQILGLGSIALVAPLAVWGMRLISRRALPRLPLRLGLWIAGTAAAAAVASAMPPTARWPLPTGLGGVVGDALLFGARGVLSLGSGPGAAIVGFVYAGVAILTLTAACGYGLVEDGDEAADGARAGRDPFDEEEDGRDEPGWGIISLGALVHGLMTVKAALARRLAGRAAQPLAAAAGRGFDAHRYADDPFAGLPRPVARGRRDPVFDGAAPMPADDAPHAPYDEDDDGPEMPVRPRSVPLPPQRGPASRAARSGRVGLAAPSAEADFVSSRVMPPAAAPRPGKRLAREQQPSLLDGEGYQLPPLTLLAEPKKSPAAAVSPEALEQNAAMLESTLEDFGVRGEIINVRPGPVVTLYELEPAP</sequence>
<comment type="subcellular location">
    <subcellularLocation>
        <location evidence="1">Cell membrane</location>
        <topology evidence="1">Multi-pass membrane protein</topology>
    </subcellularLocation>
</comment>
<feature type="domain" description="FtsK alpha" evidence="10">
    <location>
        <begin position="379"/>
        <end position="439"/>
    </location>
</feature>
<dbReference type="Gene3D" id="3.30.980.40">
    <property type="match status" value="1"/>
</dbReference>
<evidence type="ECO:0000256" key="1">
    <source>
        <dbReference type="ARBA" id="ARBA00004651"/>
    </source>
</evidence>
<reference evidence="11 12" key="1">
    <citation type="submission" date="2023-05" db="EMBL/GenBank/DDBJ databases">
        <title>Chelatococcus sp. nov., a moderately thermophilic bacterium isolated from hot spring microbial mat.</title>
        <authorList>
            <person name="Hu C.-J."/>
            <person name="Li W.-J."/>
        </authorList>
    </citation>
    <scope>NUCLEOTIDE SEQUENCE [LARGE SCALE GENOMIC DNA]</scope>
    <source>
        <strain evidence="11 12">SYSU G07232</strain>
    </source>
</reference>
<evidence type="ECO:0000259" key="10">
    <source>
        <dbReference type="Pfam" id="PF17854"/>
    </source>
</evidence>
<dbReference type="InterPro" id="IPR050206">
    <property type="entry name" value="FtsK/SpoIIIE/SftA"/>
</dbReference>
<dbReference type="InterPro" id="IPR041027">
    <property type="entry name" value="FtsK_alpha"/>
</dbReference>
<evidence type="ECO:0000259" key="9">
    <source>
        <dbReference type="Pfam" id="PF13491"/>
    </source>
</evidence>
<evidence type="ECO:0000256" key="4">
    <source>
        <dbReference type="ARBA" id="ARBA00022989"/>
    </source>
</evidence>
<feature type="transmembrane region" description="Helical" evidence="8">
    <location>
        <begin position="166"/>
        <end position="190"/>
    </location>
</feature>
<evidence type="ECO:0000256" key="7">
    <source>
        <dbReference type="SAM" id="MobiDB-lite"/>
    </source>
</evidence>
<name>A0ABT7AH15_9HYPH</name>
<accession>A0ABT7AH15</accession>
<protein>
    <submittedName>
        <fullName evidence="11">DNA translocase FtsK 4TM domain-containing protein</fullName>
    </submittedName>
</protein>
<keyword evidence="4 8" id="KW-1133">Transmembrane helix</keyword>
<feature type="compositionally biased region" description="Low complexity" evidence="7">
    <location>
        <begin position="323"/>
        <end position="336"/>
    </location>
</feature>
<evidence type="ECO:0000256" key="2">
    <source>
        <dbReference type="ARBA" id="ARBA00022475"/>
    </source>
</evidence>
<evidence type="ECO:0000256" key="6">
    <source>
        <dbReference type="ARBA" id="ARBA00025923"/>
    </source>
</evidence>
<comment type="caution">
    <text evidence="11">The sequence shown here is derived from an EMBL/GenBank/DDBJ whole genome shotgun (WGS) entry which is preliminary data.</text>
</comment>
<evidence type="ECO:0000256" key="5">
    <source>
        <dbReference type="ARBA" id="ARBA00023136"/>
    </source>
</evidence>
<evidence type="ECO:0000256" key="3">
    <source>
        <dbReference type="ARBA" id="ARBA00022692"/>
    </source>
</evidence>
<feature type="transmembrane region" description="Helical" evidence="8">
    <location>
        <begin position="70"/>
        <end position="97"/>
    </location>
</feature>
<dbReference type="PANTHER" id="PTHR22683">
    <property type="entry name" value="SPORULATION PROTEIN RELATED"/>
    <property type="match status" value="1"/>
</dbReference>
<feature type="non-terminal residue" evidence="11">
    <location>
        <position position="439"/>
    </location>
</feature>
<keyword evidence="5 8" id="KW-0472">Membrane</keyword>
<dbReference type="PANTHER" id="PTHR22683:SF41">
    <property type="entry name" value="DNA TRANSLOCASE FTSK"/>
    <property type="match status" value="1"/>
</dbReference>
<comment type="subunit">
    <text evidence="6">Homohexamer. Forms a ring that surrounds DNA.</text>
</comment>
<dbReference type="EMBL" id="JASJEV010000006">
    <property type="protein sequence ID" value="MDJ1158671.1"/>
    <property type="molecule type" value="Genomic_DNA"/>
</dbReference>
<feature type="region of interest" description="Disordered" evidence="7">
    <location>
        <begin position="348"/>
        <end position="378"/>
    </location>
</feature>
<gene>
    <name evidence="11" type="ORF">QNA08_10540</name>
</gene>
<feature type="region of interest" description="Disordered" evidence="7">
    <location>
        <begin position="269"/>
        <end position="336"/>
    </location>
</feature>
<feature type="transmembrane region" description="Helical" evidence="8">
    <location>
        <begin position="29"/>
        <end position="50"/>
    </location>
</feature>
<feature type="transmembrane region" description="Helical" evidence="8">
    <location>
        <begin position="136"/>
        <end position="154"/>
    </location>
</feature>
<feature type="transmembrane region" description="Helical" evidence="8">
    <location>
        <begin position="109"/>
        <end position="130"/>
    </location>
</feature>
<dbReference type="Pfam" id="PF13491">
    <property type="entry name" value="FtsK_4TM"/>
    <property type="match status" value="1"/>
</dbReference>
<dbReference type="Pfam" id="PF17854">
    <property type="entry name" value="FtsK_alpha"/>
    <property type="match status" value="1"/>
</dbReference>